<dbReference type="AlphaFoldDB" id="A0A9X1S1P8"/>
<dbReference type="RefSeq" id="WP_227531371.1">
    <property type="nucleotide sequence ID" value="NZ_JAGTTM010000009.1"/>
</dbReference>
<accession>A0A9X1S1P8</accession>
<evidence type="ECO:0000313" key="2">
    <source>
        <dbReference type="EMBL" id="MCC2030522.1"/>
    </source>
</evidence>
<evidence type="ECO:0000256" key="1">
    <source>
        <dbReference type="SAM" id="Phobius"/>
    </source>
</evidence>
<dbReference type="Proteomes" id="UP001139289">
    <property type="component" value="Unassembled WGS sequence"/>
</dbReference>
<sequence length="51" mass="5681">MTDTQSTDSPWWTYTIASYDITVIIVIIATALILRAPPHPRSGTNPRDRAP</sequence>
<feature type="transmembrane region" description="Helical" evidence="1">
    <location>
        <begin position="12"/>
        <end position="34"/>
    </location>
</feature>
<protein>
    <submittedName>
        <fullName evidence="2">Uncharacterized protein</fullName>
    </submittedName>
</protein>
<keyword evidence="1" id="KW-0472">Membrane</keyword>
<keyword evidence="1" id="KW-0812">Transmembrane</keyword>
<name>A0A9X1S1P8_9MICO</name>
<reference evidence="2" key="1">
    <citation type="submission" date="2021-04" db="EMBL/GenBank/DDBJ databases">
        <title>Microbacterium tenobrionis sp. nov. and Microbacterium allomyrinae sp. nov., isolated from larvae of Tenobrio molitor and Allomyrina dichotoma, respectively.</title>
        <authorList>
            <person name="Lee S.D."/>
        </authorList>
    </citation>
    <scope>NUCLEOTIDE SEQUENCE</scope>
    <source>
        <strain evidence="2">YMB-B2</strain>
    </source>
</reference>
<organism evidence="2 3">
    <name type="scientific">Microbacterium tenebrionis</name>
    <dbReference type="NCBI Taxonomy" id="2830665"/>
    <lineage>
        <taxon>Bacteria</taxon>
        <taxon>Bacillati</taxon>
        <taxon>Actinomycetota</taxon>
        <taxon>Actinomycetes</taxon>
        <taxon>Micrococcales</taxon>
        <taxon>Microbacteriaceae</taxon>
        <taxon>Microbacterium</taxon>
    </lineage>
</organism>
<keyword evidence="3" id="KW-1185">Reference proteome</keyword>
<comment type="caution">
    <text evidence="2">The sequence shown here is derived from an EMBL/GenBank/DDBJ whole genome shotgun (WGS) entry which is preliminary data.</text>
</comment>
<dbReference type="EMBL" id="JAGTTM010000009">
    <property type="protein sequence ID" value="MCC2030522.1"/>
    <property type="molecule type" value="Genomic_DNA"/>
</dbReference>
<keyword evidence="1" id="KW-1133">Transmembrane helix</keyword>
<proteinExistence type="predicted"/>
<evidence type="ECO:0000313" key="3">
    <source>
        <dbReference type="Proteomes" id="UP001139289"/>
    </source>
</evidence>
<gene>
    <name evidence="2" type="ORF">KEC56_13560</name>
</gene>